<keyword evidence="8" id="KW-1185">Reference proteome</keyword>
<evidence type="ECO:0000256" key="3">
    <source>
        <dbReference type="ARBA" id="ARBA00023242"/>
    </source>
</evidence>
<dbReference type="InterPro" id="IPR039182">
    <property type="entry name" value="Pop1"/>
</dbReference>
<dbReference type="Pfam" id="PF08170">
    <property type="entry name" value="POPLD"/>
    <property type="match status" value="1"/>
</dbReference>
<dbReference type="PANTHER" id="PTHR22731">
    <property type="entry name" value="RIBONUCLEASES P/MRP PROTEIN SUBUNIT POP1"/>
    <property type="match status" value="1"/>
</dbReference>
<dbReference type="GeneID" id="64856829"/>
<dbReference type="EMBL" id="CAEFZW010000003">
    <property type="protein sequence ID" value="CAB4253854.1"/>
    <property type="molecule type" value="Genomic_DNA"/>
</dbReference>
<evidence type="ECO:0000313" key="8">
    <source>
        <dbReference type="Proteomes" id="UP000644660"/>
    </source>
</evidence>
<dbReference type="InterPro" id="IPR009723">
    <property type="entry name" value="Pop1_N"/>
</dbReference>
<feature type="domain" description="POP1 C-terminal" evidence="6">
    <location>
        <begin position="800"/>
        <end position="854"/>
    </location>
</feature>
<organism evidence="7 8">
    <name type="scientific">Maudiozyma barnettii</name>
    <dbReference type="NCBI Taxonomy" id="61262"/>
    <lineage>
        <taxon>Eukaryota</taxon>
        <taxon>Fungi</taxon>
        <taxon>Dikarya</taxon>
        <taxon>Ascomycota</taxon>
        <taxon>Saccharomycotina</taxon>
        <taxon>Saccharomycetes</taxon>
        <taxon>Saccharomycetales</taxon>
        <taxon>Saccharomycetaceae</taxon>
        <taxon>Maudiozyma</taxon>
    </lineage>
</organism>
<dbReference type="GO" id="GO:0005655">
    <property type="term" value="C:nucleolar ribonuclease P complex"/>
    <property type="evidence" value="ECO:0007669"/>
    <property type="project" value="InterPro"/>
</dbReference>
<dbReference type="AlphaFoldDB" id="A0A8H2ZFU8"/>
<evidence type="ECO:0000259" key="6">
    <source>
        <dbReference type="Pfam" id="PF22770"/>
    </source>
</evidence>
<dbReference type="OrthoDB" id="442863at2759"/>
<dbReference type="GO" id="GO:0001682">
    <property type="term" value="P:tRNA 5'-leader removal"/>
    <property type="evidence" value="ECO:0007669"/>
    <property type="project" value="InterPro"/>
</dbReference>
<dbReference type="Pfam" id="PF06978">
    <property type="entry name" value="POP1_N"/>
    <property type="match status" value="1"/>
</dbReference>
<evidence type="ECO:0000259" key="4">
    <source>
        <dbReference type="Pfam" id="PF06978"/>
    </source>
</evidence>
<evidence type="ECO:0000256" key="2">
    <source>
        <dbReference type="ARBA" id="ARBA00022694"/>
    </source>
</evidence>
<evidence type="ECO:0000256" key="1">
    <source>
        <dbReference type="ARBA" id="ARBA00004123"/>
    </source>
</evidence>
<name>A0A8H2ZFU8_9SACH</name>
<reference evidence="7 8" key="1">
    <citation type="submission" date="2020-05" db="EMBL/GenBank/DDBJ databases">
        <authorList>
            <person name="Casaregola S."/>
            <person name="Devillers H."/>
            <person name="Grondin C."/>
        </authorList>
    </citation>
    <scope>NUCLEOTIDE SEQUENCE [LARGE SCALE GENOMIC DNA]</scope>
    <source>
        <strain evidence="7 8">CLIB 1767</strain>
    </source>
</reference>
<gene>
    <name evidence="7" type="ORF">KABA2_03S06930</name>
</gene>
<sequence>MAIQPPASKGGKKQYNKNQIQKRQRIYNARSIRAEAVIVSSSNKSIAAGDLSESGSMLNVDQFTNSRQFEIKELQLAMHRSKVSGSTRVFQDLPRRLRRRTASHNIKRIPKRMRNRALREMMKNVQEKTVSTSAKPRHGLTAKALYKAKMSIKLLRLASKSKSMKLAFPNNISAARSRVRQKIRTLKKLIKDGKENKKYIRKLNNAMGSYDNIGINKLAPIPKGRPKYVKRQLKFTWLPTHVWNAKRSHMIKRWGYQIPWSATQKCFKMVHRIGSNVATSDGTLCMDTSFMGTIIINADEDNCTFLKETISKLTNFRAVNSKYYTSKKLFQGLMYSPIDGNIIGPSEVIWVDEASVILRLHPTIFGIIFNYLLTLTKKLKVQDARFSISSITITGAESLASLTSILRSTSKSESFEQLKLVSKVTDYKALPQNLSFGFTTIDPRHFGSPKKIKMVKNALSIDKVMELQTNVPKTEIHNALSKLLSQSGRIESYKNQLTIKELNRRRRQMVNSNSNISDHGIIPFEKDTDPEIPIYIYKREESNDWVIMLPWFWHLPLWYQLNRIPRMYNVGLRQFQQLQYENNKLYFPDDYPFTEAGFVENTDYKKEASRRKWEGKPSGKRVNFSKLKNIHSTVIPSVKGEIGDFFSCDWRLLQILRNGISHLLSKGNTLTMINPNKTTRFDQGANRLIEVVNDLFELLKDLEVEKLNIPCSALPILLTTKLDTETKKTISTKEDVANVPLSVMSVRCRYVERGHMKDNARIYEIPKEQENYWKDKRNGIFRADGKLYHDDETPLPEVYNLIGFISSGAYDLSIGGSSGTGFVDQGTLVSSKDKFVLVRNVGSNQYRLAHLDMLII</sequence>
<dbReference type="InterPro" id="IPR012590">
    <property type="entry name" value="POPLD_dom"/>
</dbReference>
<dbReference type="PANTHER" id="PTHR22731:SF3">
    <property type="entry name" value="RIBONUCLEASES P_MRP PROTEIN SUBUNIT POP1"/>
    <property type="match status" value="1"/>
</dbReference>
<proteinExistence type="predicted"/>
<keyword evidence="3" id="KW-0539">Nucleus</keyword>
<feature type="domain" description="Pop1 N-terminal" evidence="4">
    <location>
        <begin position="63"/>
        <end position="298"/>
    </location>
</feature>
<comment type="subcellular location">
    <subcellularLocation>
        <location evidence="1">Nucleus</location>
    </subcellularLocation>
</comment>
<dbReference type="RefSeq" id="XP_041405699.1">
    <property type="nucleotide sequence ID" value="XM_041549765.1"/>
</dbReference>
<dbReference type="GO" id="GO:0000172">
    <property type="term" value="C:ribonuclease MRP complex"/>
    <property type="evidence" value="ECO:0007669"/>
    <property type="project" value="InterPro"/>
</dbReference>
<feature type="domain" description="POPLD" evidence="5">
    <location>
        <begin position="544"/>
        <end position="650"/>
    </location>
</feature>
<evidence type="ECO:0000259" key="5">
    <source>
        <dbReference type="Pfam" id="PF08170"/>
    </source>
</evidence>
<dbReference type="Proteomes" id="UP000644660">
    <property type="component" value="Unassembled WGS sequence"/>
</dbReference>
<comment type="caution">
    <text evidence="7">The sequence shown here is derived from an EMBL/GenBank/DDBJ whole genome shotgun (WGS) entry which is preliminary data.</text>
</comment>
<keyword evidence="2" id="KW-0819">tRNA processing</keyword>
<accession>A0A8H2ZFU8</accession>
<dbReference type="Pfam" id="PF22770">
    <property type="entry name" value="POP1_C"/>
    <property type="match status" value="1"/>
</dbReference>
<evidence type="ECO:0000313" key="7">
    <source>
        <dbReference type="EMBL" id="CAB4253854.1"/>
    </source>
</evidence>
<dbReference type="InterPro" id="IPR055079">
    <property type="entry name" value="POP1_C"/>
</dbReference>
<protein>
    <submittedName>
        <fullName evidence="7">Similar to Saccharomyces cerevisiae YNL221C POP1 Subunit of both RNase MRP and nuclear RNase P</fullName>
    </submittedName>
</protein>